<dbReference type="Proteomes" id="UP001153678">
    <property type="component" value="Unassembled WGS sequence"/>
</dbReference>
<comment type="caution">
    <text evidence="1">The sequence shown here is derived from an EMBL/GenBank/DDBJ whole genome shotgun (WGS) entry which is preliminary data.</text>
</comment>
<name>A0A9W4SYW3_9GLOM</name>
<dbReference type="AlphaFoldDB" id="A0A9W4SYW3"/>
<evidence type="ECO:0000313" key="2">
    <source>
        <dbReference type="Proteomes" id="UP001153678"/>
    </source>
</evidence>
<evidence type="ECO:0000313" key="1">
    <source>
        <dbReference type="EMBL" id="CAI2188629.1"/>
    </source>
</evidence>
<keyword evidence="2" id="KW-1185">Reference proteome</keyword>
<gene>
    <name evidence="1" type="ORF">FWILDA_LOCUS13675</name>
</gene>
<organism evidence="1 2">
    <name type="scientific">Funneliformis geosporum</name>
    <dbReference type="NCBI Taxonomy" id="1117311"/>
    <lineage>
        <taxon>Eukaryota</taxon>
        <taxon>Fungi</taxon>
        <taxon>Fungi incertae sedis</taxon>
        <taxon>Mucoromycota</taxon>
        <taxon>Glomeromycotina</taxon>
        <taxon>Glomeromycetes</taxon>
        <taxon>Glomerales</taxon>
        <taxon>Glomeraceae</taxon>
        <taxon>Funneliformis</taxon>
    </lineage>
</organism>
<accession>A0A9W4SYW3</accession>
<dbReference type="EMBL" id="CAMKVN010005311">
    <property type="protein sequence ID" value="CAI2188629.1"/>
    <property type="molecule type" value="Genomic_DNA"/>
</dbReference>
<proteinExistence type="predicted"/>
<sequence length="158" mass="18008">MSNSELPPLGISYNSSLRSIHQIDSLYVTSKHAEGVEIARMDIKTFHDLCDNKGLTFVLVKVLFIEVNNICGNVDDDVSYDSINNDYVNENCSENCSDSVLSNFTSHFSTIRSTQQYHEKKILPPNIGSTFIMDDYEVFQVINSREEHYVKEMRALVD</sequence>
<reference evidence="1" key="1">
    <citation type="submission" date="2022-08" db="EMBL/GenBank/DDBJ databases">
        <authorList>
            <person name="Kallberg Y."/>
            <person name="Tangrot J."/>
            <person name="Rosling A."/>
        </authorList>
    </citation>
    <scope>NUCLEOTIDE SEQUENCE</scope>
    <source>
        <strain evidence="1">Wild A</strain>
    </source>
</reference>
<protein>
    <submittedName>
        <fullName evidence="1">14931_t:CDS:1</fullName>
    </submittedName>
</protein>